<dbReference type="GO" id="GO:0016075">
    <property type="term" value="P:rRNA catabolic process"/>
    <property type="evidence" value="ECO:0007669"/>
    <property type="project" value="TreeGrafter"/>
</dbReference>
<dbReference type="GO" id="GO:0005730">
    <property type="term" value="C:nucleolus"/>
    <property type="evidence" value="ECO:0007669"/>
    <property type="project" value="UniProtKB-SubCell"/>
</dbReference>
<evidence type="ECO:0000256" key="6">
    <source>
        <dbReference type="ARBA" id="ARBA00042523"/>
    </source>
</evidence>
<dbReference type="GO" id="GO:0034475">
    <property type="term" value="P:U4 snRNA 3'-end processing"/>
    <property type="evidence" value="ECO:0007669"/>
    <property type="project" value="TreeGrafter"/>
</dbReference>
<proteinExistence type="inferred from homology"/>
<evidence type="ECO:0000256" key="5">
    <source>
        <dbReference type="ARBA" id="ARBA00022835"/>
    </source>
</evidence>
<keyword evidence="5" id="KW-0271">Exosome</keyword>
<name>A0A0P1KPW4_9SACH</name>
<dbReference type="InterPro" id="IPR001247">
    <property type="entry name" value="ExoRNase_PH_dom1"/>
</dbReference>
<dbReference type="PANTHER" id="PTHR11097">
    <property type="entry name" value="EXOSOME COMPLEX EXONUCLEASE RIBOSOMAL RNA PROCESSING PROTEIN"/>
    <property type="match status" value="1"/>
</dbReference>
<reference evidence="9" key="1">
    <citation type="submission" date="2015-10" db="EMBL/GenBank/DDBJ databases">
        <authorList>
            <person name="Devillers H."/>
        </authorList>
    </citation>
    <scope>NUCLEOTIDE SEQUENCE [LARGE SCALE GENOMIC DNA]</scope>
</reference>
<dbReference type="Gene3D" id="3.30.230.70">
    <property type="entry name" value="GHMP Kinase, N-terminal domain"/>
    <property type="match status" value="1"/>
</dbReference>
<feature type="domain" description="Exoribonuclease phosphorolytic" evidence="7">
    <location>
        <begin position="30"/>
        <end position="153"/>
    </location>
</feature>
<dbReference type="GO" id="GO:0071028">
    <property type="term" value="P:nuclear mRNA surveillance"/>
    <property type="evidence" value="ECO:0007669"/>
    <property type="project" value="TreeGrafter"/>
</dbReference>
<evidence type="ECO:0000256" key="1">
    <source>
        <dbReference type="ARBA" id="ARBA00004496"/>
    </source>
</evidence>
<sequence length="263" mass="28336">MVLSVTEKSYLHESLASVPPARPDGRKANQFRPIEVFTDFLPASNGSSKVVASDGTECLVSVKCKVVDHAVEEDLVVVDVDIAGHRDDSGLVQGIASTLSKVLSTQLDRSCLRLTKKYSFKLYIDVLVLSSFSHPLTLISFAVYSALNSTQLPKLISSDDDLEVAELPTFHDYDFVKLDVSVPLLFTLAICGKNVLVDPASNESDVANNGLLVTWSNGKVTAPIKTLGLNEDYVSGVSPQSLQDSIKMIEQVAPEVLQALGGI</sequence>
<dbReference type="GO" id="GO:0035925">
    <property type="term" value="F:mRNA 3'-UTR AU-rich region binding"/>
    <property type="evidence" value="ECO:0007669"/>
    <property type="project" value="TreeGrafter"/>
</dbReference>
<dbReference type="OrthoDB" id="272245at2759"/>
<dbReference type="Proteomes" id="UP000236544">
    <property type="component" value="Unassembled WGS sequence"/>
</dbReference>
<dbReference type="InterPro" id="IPR050590">
    <property type="entry name" value="Exosome_comp_Rrp42_subfam"/>
</dbReference>
<evidence type="ECO:0000256" key="4">
    <source>
        <dbReference type="ARBA" id="ARBA00022490"/>
    </source>
</evidence>
<dbReference type="GO" id="GO:0034476">
    <property type="term" value="P:U5 snRNA 3'-end processing"/>
    <property type="evidence" value="ECO:0007669"/>
    <property type="project" value="TreeGrafter"/>
</dbReference>
<accession>A0A0P1KPW4</accession>
<organism evidence="8 9">
    <name type="scientific">Lachancea quebecensis</name>
    <dbReference type="NCBI Taxonomy" id="1654605"/>
    <lineage>
        <taxon>Eukaryota</taxon>
        <taxon>Fungi</taxon>
        <taxon>Dikarya</taxon>
        <taxon>Ascomycota</taxon>
        <taxon>Saccharomycotina</taxon>
        <taxon>Saccharomycetes</taxon>
        <taxon>Saccharomycetales</taxon>
        <taxon>Saccharomycetaceae</taxon>
        <taxon>Lachancea</taxon>
    </lineage>
</organism>
<dbReference type="InterPro" id="IPR027408">
    <property type="entry name" value="PNPase/RNase_PH_dom_sf"/>
</dbReference>
<evidence type="ECO:0000259" key="7">
    <source>
        <dbReference type="Pfam" id="PF01138"/>
    </source>
</evidence>
<evidence type="ECO:0000256" key="2">
    <source>
        <dbReference type="ARBA" id="ARBA00004604"/>
    </source>
</evidence>
<gene>
    <name evidence="8" type="ORF">LAQU0_S04e07932g</name>
</gene>
<dbReference type="GO" id="GO:0000176">
    <property type="term" value="C:nuclear exosome (RNase complex)"/>
    <property type="evidence" value="ECO:0007669"/>
    <property type="project" value="UniProtKB-ARBA"/>
</dbReference>
<dbReference type="AlphaFoldDB" id="A0A0P1KPW4"/>
<keyword evidence="4" id="KW-0963">Cytoplasm</keyword>
<dbReference type="GO" id="GO:0000177">
    <property type="term" value="C:cytoplasmic exosome (RNase complex)"/>
    <property type="evidence" value="ECO:0007669"/>
    <property type="project" value="TreeGrafter"/>
</dbReference>
<protein>
    <recommendedName>
        <fullName evidence="6">Ribosomal RNA-processing protein 42</fullName>
    </recommendedName>
</protein>
<dbReference type="GO" id="GO:0000467">
    <property type="term" value="P:exonucleolytic trimming to generate mature 3'-end of 5.8S rRNA from tricistronic rRNA transcript (SSU-rRNA, 5.8S rRNA, LSU-rRNA)"/>
    <property type="evidence" value="ECO:0007669"/>
    <property type="project" value="UniProtKB-ARBA"/>
</dbReference>
<dbReference type="SUPFAM" id="SSF54211">
    <property type="entry name" value="Ribosomal protein S5 domain 2-like"/>
    <property type="match status" value="1"/>
</dbReference>
<dbReference type="SUPFAM" id="SSF55666">
    <property type="entry name" value="Ribonuclease PH domain 2-like"/>
    <property type="match status" value="1"/>
</dbReference>
<dbReference type="GO" id="GO:0034473">
    <property type="term" value="P:U1 snRNA 3'-end processing"/>
    <property type="evidence" value="ECO:0007669"/>
    <property type="project" value="TreeGrafter"/>
</dbReference>
<dbReference type="GO" id="GO:0071038">
    <property type="term" value="P:TRAMP-dependent tRNA surveillance pathway"/>
    <property type="evidence" value="ECO:0007669"/>
    <property type="project" value="TreeGrafter"/>
</dbReference>
<keyword evidence="9" id="KW-1185">Reference proteome</keyword>
<comment type="similarity">
    <text evidence="3">Belongs to the RNase PH family.</text>
</comment>
<dbReference type="PANTHER" id="PTHR11097:SF8">
    <property type="entry name" value="EXOSOME COMPLEX COMPONENT RRP42"/>
    <property type="match status" value="1"/>
</dbReference>
<evidence type="ECO:0000256" key="3">
    <source>
        <dbReference type="ARBA" id="ARBA00006678"/>
    </source>
</evidence>
<evidence type="ECO:0000313" key="9">
    <source>
        <dbReference type="Proteomes" id="UP000236544"/>
    </source>
</evidence>
<dbReference type="Pfam" id="PF01138">
    <property type="entry name" value="RNase_PH"/>
    <property type="match status" value="1"/>
</dbReference>
<comment type="subcellular location">
    <subcellularLocation>
        <location evidence="1">Cytoplasm</location>
    </subcellularLocation>
    <subcellularLocation>
        <location evidence="2">Nucleus</location>
        <location evidence="2">Nucleolus</location>
    </subcellularLocation>
</comment>
<dbReference type="InterPro" id="IPR036345">
    <property type="entry name" value="ExoRNase_PH_dom2_sf"/>
</dbReference>
<evidence type="ECO:0000313" key="8">
    <source>
        <dbReference type="EMBL" id="CUS22088.1"/>
    </source>
</evidence>
<dbReference type="EMBL" id="LN890563">
    <property type="protein sequence ID" value="CUS22088.1"/>
    <property type="molecule type" value="Genomic_DNA"/>
</dbReference>
<dbReference type="GO" id="GO:0071035">
    <property type="term" value="P:nuclear polyadenylation-dependent rRNA catabolic process"/>
    <property type="evidence" value="ECO:0007669"/>
    <property type="project" value="TreeGrafter"/>
</dbReference>
<dbReference type="InterPro" id="IPR020568">
    <property type="entry name" value="Ribosomal_Su5_D2-typ_SF"/>
</dbReference>